<gene>
    <name evidence="3" type="ORF">UCREL1_4625</name>
</gene>
<dbReference type="AlphaFoldDB" id="M7SVP1"/>
<dbReference type="HOGENOM" id="CLU_331497_0_0_1"/>
<dbReference type="OrthoDB" id="4779436at2759"/>
<dbReference type="SUPFAM" id="SSF50630">
    <property type="entry name" value="Acid proteases"/>
    <property type="match status" value="1"/>
</dbReference>
<dbReference type="GO" id="GO:0006508">
    <property type="term" value="P:proteolysis"/>
    <property type="evidence" value="ECO:0007669"/>
    <property type="project" value="InterPro"/>
</dbReference>
<dbReference type="GO" id="GO:0004190">
    <property type="term" value="F:aspartic-type endopeptidase activity"/>
    <property type="evidence" value="ECO:0007669"/>
    <property type="project" value="UniProtKB-KW"/>
</dbReference>
<dbReference type="STRING" id="1287681.M7SVP1"/>
<feature type="region of interest" description="Disordered" evidence="2">
    <location>
        <begin position="444"/>
        <end position="466"/>
    </location>
</feature>
<feature type="compositionally biased region" description="Pro residues" evidence="2">
    <location>
        <begin position="450"/>
        <end position="463"/>
    </location>
</feature>
<feature type="region of interest" description="Disordered" evidence="2">
    <location>
        <begin position="563"/>
        <end position="599"/>
    </location>
</feature>
<dbReference type="Gene3D" id="2.40.70.10">
    <property type="entry name" value="Acid Proteases"/>
    <property type="match status" value="1"/>
</dbReference>
<feature type="region of interest" description="Disordered" evidence="2">
    <location>
        <begin position="203"/>
        <end position="251"/>
    </location>
</feature>
<dbReference type="KEGG" id="ela:UCREL1_4625"/>
<feature type="compositionally biased region" description="Low complexity" evidence="2">
    <location>
        <begin position="218"/>
        <end position="241"/>
    </location>
</feature>
<proteinExistence type="predicted"/>
<evidence type="ECO:0000313" key="4">
    <source>
        <dbReference type="Proteomes" id="UP000012174"/>
    </source>
</evidence>
<dbReference type="EMBL" id="KB706252">
    <property type="protein sequence ID" value="EMR68362.1"/>
    <property type="molecule type" value="Genomic_DNA"/>
</dbReference>
<keyword evidence="1" id="KW-0645">Protease</keyword>
<sequence length="864" mass="98154">MSSTRVIDRVLPEPKEKQCFNGWGATDWLEDMEWTFSRYEVNNPEKRIETLPHWTSSSTIKERMKAALEEATTWEEARTAVLKAFKLNDVKQTRTAKDRLRTLTQQPFRSTPEQIVDFCQDYGTKVRDIIKESRAAGKEKNKDDYVEGLIEGIDADCLEEILLFCNKKYDTFFATNYDEVYNTIMDWAASKASLLRHSGRKRRTVRFDQEQEDDDRAQQPQHQSSSRPQRQRSPSPVSRHQPLQRQNEVPDLTEAFNKLTIANANLMKDSMKQIIAEMQAQGRIAPSPSPNPYYMQPSGESQWNTAPSVTQLNALTFQPDSFNRGGWQGKGNGRGGNRNGGKTYTAFVCHFCLKTGHRLEECDLLYNMVDTKMISYETDGRAFWLGARENREELNLRFPLWMKLQAIDLKFPIATAICNWIKNEPSIVDYFKKQAQYYLARETIMDNPNPNRPSPSANPPPTQVQPTTILKQPRVEEADDQEKPRKLYSAQMITEDGELFFKEAPMRDWIWSDPVPVMGSRHLEEIHTIKIDEGDEAPVVTSIMLAKRTLPSEDGFQYTFKKQRTDADQPMPDKPTDPEAAEASQSGEDNGDNQGGTISASQVKFWEAKIRENAKKRFEITWTDLIEMCPDFTEAFKNFLADKALESLNNKAQETIRLTETEVRGNENASAKKNPKILNMEVMEIDPVDGTSGPDPPAQLFTTRVGDLTDFVTPLFRLAVRIGHGGGEDLISGVLDTGAESSVIVASYVRQNGIEMRQTRVCFTGFNTKHKTPFLGIIEAPVWLANRKIIVPIYVVNDEFAAQPLILGLNFMTKARMTLNLAPDNMEGTLEFGVTKIIIPLIQAGRVHRNIKDIETIVAHPENS</sequence>
<dbReference type="PROSITE" id="PS00141">
    <property type="entry name" value="ASP_PROTEASE"/>
    <property type="match status" value="1"/>
</dbReference>
<organism evidence="3 4">
    <name type="scientific">Eutypa lata (strain UCR-EL1)</name>
    <name type="common">Grapevine dieback disease fungus</name>
    <name type="synonym">Eutypa armeniacae</name>
    <dbReference type="NCBI Taxonomy" id="1287681"/>
    <lineage>
        <taxon>Eukaryota</taxon>
        <taxon>Fungi</taxon>
        <taxon>Dikarya</taxon>
        <taxon>Ascomycota</taxon>
        <taxon>Pezizomycotina</taxon>
        <taxon>Sordariomycetes</taxon>
        <taxon>Xylariomycetidae</taxon>
        <taxon>Xylariales</taxon>
        <taxon>Diatrypaceae</taxon>
        <taxon>Eutypa</taxon>
    </lineage>
</organism>
<dbReference type="CDD" id="cd00303">
    <property type="entry name" value="retropepsin_like"/>
    <property type="match status" value="1"/>
</dbReference>
<accession>M7SVP1</accession>
<evidence type="ECO:0000313" key="3">
    <source>
        <dbReference type="EMBL" id="EMR68362.1"/>
    </source>
</evidence>
<protein>
    <recommendedName>
        <fullName evidence="5">Peptidase A2 domain-containing protein</fullName>
    </recommendedName>
</protein>
<evidence type="ECO:0000256" key="1">
    <source>
        <dbReference type="ARBA" id="ARBA00022750"/>
    </source>
</evidence>
<reference evidence="4" key="1">
    <citation type="journal article" date="2013" name="Genome Announc.">
        <title>Draft genome sequence of the grapevine dieback fungus Eutypa lata UCR-EL1.</title>
        <authorList>
            <person name="Blanco-Ulate B."/>
            <person name="Rolshausen P.E."/>
            <person name="Cantu D."/>
        </authorList>
    </citation>
    <scope>NUCLEOTIDE SEQUENCE [LARGE SCALE GENOMIC DNA]</scope>
    <source>
        <strain evidence="4">UCR-EL1</strain>
    </source>
</reference>
<evidence type="ECO:0000256" key="2">
    <source>
        <dbReference type="SAM" id="MobiDB-lite"/>
    </source>
</evidence>
<dbReference type="InterPro" id="IPR001969">
    <property type="entry name" value="Aspartic_peptidase_AS"/>
</dbReference>
<dbReference type="Proteomes" id="UP000012174">
    <property type="component" value="Unassembled WGS sequence"/>
</dbReference>
<keyword evidence="1" id="KW-0378">Hydrolase</keyword>
<keyword evidence="1" id="KW-0064">Aspartyl protease</keyword>
<dbReference type="InterPro" id="IPR021109">
    <property type="entry name" value="Peptidase_aspartic_dom_sf"/>
</dbReference>
<keyword evidence="4" id="KW-1185">Reference proteome</keyword>
<name>M7SVP1_EUTLA</name>
<evidence type="ECO:0008006" key="5">
    <source>
        <dbReference type="Google" id="ProtNLM"/>
    </source>
</evidence>